<dbReference type="AlphaFoldDB" id="A0A4R6KQ67"/>
<dbReference type="Proteomes" id="UP000295388">
    <property type="component" value="Unassembled WGS sequence"/>
</dbReference>
<dbReference type="Pfam" id="PF03988">
    <property type="entry name" value="DUF347"/>
    <property type="match status" value="1"/>
</dbReference>
<evidence type="ECO:0000313" key="3">
    <source>
        <dbReference type="Proteomes" id="UP000295388"/>
    </source>
</evidence>
<dbReference type="InterPro" id="IPR007136">
    <property type="entry name" value="DUF347"/>
</dbReference>
<keyword evidence="1" id="KW-1133">Transmembrane helix</keyword>
<comment type="caution">
    <text evidence="2">The sequence shown here is derived from an EMBL/GenBank/DDBJ whole genome shotgun (WGS) entry which is preliminary data.</text>
</comment>
<accession>A0A4R6KQ67</accession>
<dbReference type="EMBL" id="SNWQ01000003">
    <property type="protein sequence ID" value="TDO51769.1"/>
    <property type="molecule type" value="Genomic_DNA"/>
</dbReference>
<name>A0A4R6KQ67_9ACTN</name>
<feature type="transmembrane region" description="Helical" evidence="1">
    <location>
        <begin position="31"/>
        <end position="54"/>
    </location>
</feature>
<reference evidence="2 3" key="1">
    <citation type="submission" date="2019-03" db="EMBL/GenBank/DDBJ databases">
        <title>Genomic Encyclopedia of Type Strains, Phase III (KMG-III): the genomes of soil and plant-associated and newly described type strains.</title>
        <authorList>
            <person name="Whitman W."/>
        </authorList>
    </citation>
    <scope>NUCLEOTIDE SEQUENCE [LARGE SCALE GENOMIC DNA]</scope>
    <source>
        <strain evidence="2 3">VKM Ac-2527</strain>
    </source>
</reference>
<evidence type="ECO:0000256" key="1">
    <source>
        <dbReference type="SAM" id="Phobius"/>
    </source>
</evidence>
<organism evidence="2 3">
    <name type="scientific">Kribbella caucasensis</name>
    <dbReference type="NCBI Taxonomy" id="2512215"/>
    <lineage>
        <taxon>Bacteria</taxon>
        <taxon>Bacillati</taxon>
        <taxon>Actinomycetota</taxon>
        <taxon>Actinomycetes</taxon>
        <taxon>Propionibacteriales</taxon>
        <taxon>Kribbellaceae</taxon>
        <taxon>Kribbella</taxon>
    </lineage>
</organism>
<protein>
    <submittedName>
        <fullName evidence="2">Repeat uncharacterized protein DUF347</fullName>
    </submittedName>
</protein>
<keyword evidence="3" id="KW-1185">Reference proteome</keyword>
<gene>
    <name evidence="2" type="ORF">EV643_103508</name>
</gene>
<sequence length="64" mass="6912">MVFWIAYILTRPLGASIGDFLSQPRDDGGLGLGTTGTSALFLIAILALVTYLTVTRKDQLSEPR</sequence>
<proteinExistence type="predicted"/>
<evidence type="ECO:0000313" key="2">
    <source>
        <dbReference type="EMBL" id="TDO51769.1"/>
    </source>
</evidence>
<keyword evidence="1" id="KW-0812">Transmembrane</keyword>
<keyword evidence="1" id="KW-0472">Membrane</keyword>